<keyword evidence="6" id="KW-0805">Transcription regulation</keyword>
<feature type="compositionally biased region" description="Polar residues" evidence="9">
    <location>
        <begin position="108"/>
        <end position="121"/>
    </location>
</feature>
<evidence type="ECO:0000256" key="9">
    <source>
        <dbReference type="SAM" id="MobiDB-lite"/>
    </source>
</evidence>
<evidence type="ECO:0000256" key="7">
    <source>
        <dbReference type="ARBA" id="ARBA00023163"/>
    </source>
</evidence>
<evidence type="ECO:0000313" key="11">
    <source>
        <dbReference type="Proteomes" id="UP001498398"/>
    </source>
</evidence>
<feature type="compositionally biased region" description="Polar residues" evidence="9">
    <location>
        <begin position="186"/>
        <end position="197"/>
    </location>
</feature>
<feature type="compositionally biased region" description="Polar residues" evidence="9">
    <location>
        <begin position="269"/>
        <end position="279"/>
    </location>
</feature>
<accession>A0ABR1JCI2</accession>
<protein>
    <submittedName>
        <fullName evidence="10">Uncharacterized protein</fullName>
    </submittedName>
</protein>
<proteinExistence type="inferred from homology"/>
<gene>
    <name evidence="10" type="ORF">VKT23_010397</name>
</gene>
<feature type="region of interest" description="Disordered" evidence="9">
    <location>
        <begin position="398"/>
        <end position="420"/>
    </location>
</feature>
<feature type="compositionally biased region" description="Low complexity" evidence="9">
    <location>
        <begin position="206"/>
        <end position="268"/>
    </location>
</feature>
<feature type="compositionally biased region" description="Basic and acidic residues" evidence="9">
    <location>
        <begin position="93"/>
        <end position="104"/>
    </location>
</feature>
<evidence type="ECO:0000256" key="6">
    <source>
        <dbReference type="ARBA" id="ARBA00023015"/>
    </source>
</evidence>
<keyword evidence="8" id="KW-0539">Nucleus</keyword>
<comment type="subcellular location">
    <subcellularLocation>
        <location evidence="2">Cytoplasm</location>
    </subcellularLocation>
    <subcellularLocation>
        <location evidence="1">Nucleus</location>
    </subcellularLocation>
</comment>
<keyword evidence="4" id="KW-0963">Cytoplasm</keyword>
<evidence type="ECO:0000256" key="5">
    <source>
        <dbReference type="ARBA" id="ARBA00022491"/>
    </source>
</evidence>
<comment type="caution">
    <text evidence="10">The sequence shown here is derived from an EMBL/GenBank/DDBJ whole genome shotgun (WGS) entry which is preliminary data.</text>
</comment>
<evidence type="ECO:0000256" key="1">
    <source>
        <dbReference type="ARBA" id="ARBA00004123"/>
    </source>
</evidence>
<evidence type="ECO:0000256" key="3">
    <source>
        <dbReference type="ARBA" id="ARBA00006922"/>
    </source>
</evidence>
<name>A0ABR1JCI2_9AGAR</name>
<reference evidence="10 11" key="1">
    <citation type="submission" date="2024-01" db="EMBL/GenBank/DDBJ databases">
        <title>A draft genome for the cacao thread blight pathogen Marasmiellus scandens.</title>
        <authorList>
            <person name="Baruah I.K."/>
            <person name="Leung J."/>
            <person name="Bukari Y."/>
            <person name="Amoako-Attah I."/>
            <person name="Meinhardt L.W."/>
            <person name="Bailey B.A."/>
            <person name="Cohen S.P."/>
        </authorList>
    </citation>
    <scope>NUCLEOTIDE SEQUENCE [LARGE SCALE GENOMIC DNA]</scope>
    <source>
        <strain evidence="10 11">GH-19</strain>
    </source>
</reference>
<evidence type="ECO:0000256" key="2">
    <source>
        <dbReference type="ARBA" id="ARBA00004496"/>
    </source>
</evidence>
<dbReference type="EMBL" id="JBANRG010000020">
    <property type="protein sequence ID" value="KAK7457095.1"/>
    <property type="molecule type" value="Genomic_DNA"/>
</dbReference>
<keyword evidence="5" id="KW-0678">Repressor</keyword>
<sequence length="420" mass="43927">MVSTPSPASMDEKKRKNTLERARVVHLSRQLQLRLQYARLKVEHGWHKQNLNEVENLYFHHSHLRAPKKDTETGGQSEPTARPSPPIPEVDDNDQKVHSQENGRSDIPNPSGTFNPSSNIAHSYPNFAAAAASSKTPAQPLESSVPSNPTSVPMDADQQRPSTPNNPVSLAAAAYPSPSYNPPPHFTNSHPTTSSRASVPPRTSLPSGPNSTSAPSSSVSSTSTYSWQSSQPSNLSLHPTHSSSSFSSTSSNQSRPPSNPSVSNAPTSYSHTHTHVTQHQPLNQNPNQLAPAATLTYDSFWSSHSAARSVRSSFSGFSGKPASATPVSGSLTSLSSLGSIGSVGSTGSVGSLGPAGAVSAALNLLQRRGSEGHFAPGTAHFDMGKAVSIGPGDVAVRNGPRVAGAERSSPAVGAVSVGRQ</sequence>
<dbReference type="InterPro" id="IPR013734">
    <property type="entry name" value="TF_Nrm1/Whi5"/>
</dbReference>
<comment type="similarity">
    <text evidence="3">Belongs to the WHI5/NRM1 family.</text>
</comment>
<dbReference type="Pfam" id="PF08528">
    <property type="entry name" value="Whi5"/>
    <property type="match status" value="1"/>
</dbReference>
<keyword evidence="7" id="KW-0804">Transcription</keyword>
<feature type="compositionally biased region" description="Polar residues" evidence="9">
    <location>
        <begin position="159"/>
        <end position="168"/>
    </location>
</feature>
<dbReference type="Proteomes" id="UP001498398">
    <property type="component" value="Unassembled WGS sequence"/>
</dbReference>
<evidence type="ECO:0000256" key="4">
    <source>
        <dbReference type="ARBA" id="ARBA00022490"/>
    </source>
</evidence>
<evidence type="ECO:0000256" key="8">
    <source>
        <dbReference type="ARBA" id="ARBA00023242"/>
    </source>
</evidence>
<evidence type="ECO:0000313" key="10">
    <source>
        <dbReference type="EMBL" id="KAK7457095.1"/>
    </source>
</evidence>
<feature type="compositionally biased region" description="Polar residues" evidence="9">
    <location>
        <begin position="135"/>
        <end position="151"/>
    </location>
</feature>
<keyword evidence="11" id="KW-1185">Reference proteome</keyword>
<organism evidence="10 11">
    <name type="scientific">Marasmiellus scandens</name>
    <dbReference type="NCBI Taxonomy" id="2682957"/>
    <lineage>
        <taxon>Eukaryota</taxon>
        <taxon>Fungi</taxon>
        <taxon>Dikarya</taxon>
        <taxon>Basidiomycota</taxon>
        <taxon>Agaricomycotina</taxon>
        <taxon>Agaricomycetes</taxon>
        <taxon>Agaricomycetidae</taxon>
        <taxon>Agaricales</taxon>
        <taxon>Marasmiineae</taxon>
        <taxon>Omphalotaceae</taxon>
        <taxon>Marasmiellus</taxon>
    </lineage>
</organism>
<feature type="region of interest" description="Disordered" evidence="9">
    <location>
        <begin position="67"/>
        <end position="288"/>
    </location>
</feature>